<protein>
    <submittedName>
        <fullName evidence="1">Uncharacterized protein</fullName>
    </submittedName>
</protein>
<evidence type="ECO:0000313" key="1">
    <source>
        <dbReference type="EMBL" id="KAK2846049.1"/>
    </source>
</evidence>
<gene>
    <name evidence="1" type="ORF">Q7C36_010903</name>
</gene>
<dbReference type="EMBL" id="JAVHJS010000010">
    <property type="protein sequence ID" value="KAK2846049.1"/>
    <property type="molecule type" value="Genomic_DNA"/>
</dbReference>
<accession>A0AA88SUI2</accession>
<proteinExistence type="predicted"/>
<sequence length="83" mass="9805">MSLQPKHANEEFMPRGFVAKGRPSYTSRRTYCIYKASTDLEHDLTKMWSLLTSDWKEQMLVNFKITNQGFPELKALTWVNEDF</sequence>
<dbReference type="Proteomes" id="UP001187315">
    <property type="component" value="Unassembled WGS sequence"/>
</dbReference>
<keyword evidence="2" id="KW-1185">Reference proteome</keyword>
<name>A0AA88SUI2_TACVA</name>
<evidence type="ECO:0000313" key="2">
    <source>
        <dbReference type="Proteomes" id="UP001187315"/>
    </source>
</evidence>
<organism evidence="1 2">
    <name type="scientific">Tachysurus vachellii</name>
    <name type="common">Darkbarbel catfish</name>
    <name type="synonym">Pelteobagrus vachellii</name>
    <dbReference type="NCBI Taxonomy" id="175792"/>
    <lineage>
        <taxon>Eukaryota</taxon>
        <taxon>Metazoa</taxon>
        <taxon>Chordata</taxon>
        <taxon>Craniata</taxon>
        <taxon>Vertebrata</taxon>
        <taxon>Euteleostomi</taxon>
        <taxon>Actinopterygii</taxon>
        <taxon>Neopterygii</taxon>
        <taxon>Teleostei</taxon>
        <taxon>Ostariophysi</taxon>
        <taxon>Siluriformes</taxon>
        <taxon>Bagridae</taxon>
        <taxon>Tachysurus</taxon>
    </lineage>
</organism>
<dbReference type="AlphaFoldDB" id="A0AA88SUI2"/>
<comment type="caution">
    <text evidence="1">The sequence shown here is derived from an EMBL/GenBank/DDBJ whole genome shotgun (WGS) entry which is preliminary data.</text>
</comment>
<reference evidence="1" key="1">
    <citation type="submission" date="2023-08" db="EMBL/GenBank/DDBJ databases">
        <title>Pelteobagrus vachellii genome.</title>
        <authorList>
            <person name="Liu H."/>
        </authorList>
    </citation>
    <scope>NUCLEOTIDE SEQUENCE</scope>
    <source>
        <strain evidence="1">PRFRI_2022a</strain>
        <tissue evidence="1">Muscle</tissue>
    </source>
</reference>